<dbReference type="PANTHER" id="PTHR33116:SF86">
    <property type="entry name" value="REVERSE TRANSCRIPTASE DOMAIN-CONTAINING PROTEIN"/>
    <property type="match status" value="1"/>
</dbReference>
<evidence type="ECO:0000313" key="2">
    <source>
        <dbReference type="RefSeq" id="XP_027071716.1"/>
    </source>
</evidence>
<sequence>MLTGIKISRNGPVISHLFFADDSLIFCKANSKEASEITRIFQIYELASGQKINIEKSVVLFSRNTSQENKQEVFQTLGNIQHVSQAKYLGLPMVIGRSKNSTFRFLKEKMIGKLQGWKGKMLSNAGKEVLLKSVALALPSYTMSVFKLLDGLCKALSSMMARFWWGNDPGEKKMY</sequence>
<dbReference type="AlphaFoldDB" id="A0A6P6T1C8"/>
<dbReference type="RefSeq" id="XP_027071716.1">
    <property type="nucleotide sequence ID" value="XM_027215915.1"/>
</dbReference>
<name>A0A6P6T1C8_COFAR</name>
<organism evidence="1 2">
    <name type="scientific">Coffea arabica</name>
    <name type="common">Arabian coffee</name>
    <dbReference type="NCBI Taxonomy" id="13443"/>
    <lineage>
        <taxon>Eukaryota</taxon>
        <taxon>Viridiplantae</taxon>
        <taxon>Streptophyta</taxon>
        <taxon>Embryophyta</taxon>
        <taxon>Tracheophyta</taxon>
        <taxon>Spermatophyta</taxon>
        <taxon>Magnoliopsida</taxon>
        <taxon>eudicotyledons</taxon>
        <taxon>Gunneridae</taxon>
        <taxon>Pentapetalae</taxon>
        <taxon>asterids</taxon>
        <taxon>lamiids</taxon>
        <taxon>Gentianales</taxon>
        <taxon>Rubiaceae</taxon>
        <taxon>Ixoroideae</taxon>
        <taxon>Gardenieae complex</taxon>
        <taxon>Bertiereae - Coffeeae clade</taxon>
        <taxon>Coffeeae</taxon>
        <taxon>Coffea</taxon>
    </lineage>
</organism>
<keyword evidence="1" id="KW-1185">Reference proteome</keyword>
<protein>
    <submittedName>
        <fullName evidence="2">Uncharacterized protein</fullName>
    </submittedName>
</protein>
<proteinExistence type="predicted"/>
<dbReference type="GeneID" id="113696512"/>
<gene>
    <name evidence="2" type="primary">LOC113696512</name>
</gene>
<accession>A0A6P6T1C8</accession>
<dbReference type="OrthoDB" id="1936608at2759"/>
<dbReference type="PANTHER" id="PTHR33116">
    <property type="entry name" value="REVERSE TRANSCRIPTASE ZINC-BINDING DOMAIN-CONTAINING PROTEIN-RELATED-RELATED"/>
    <property type="match status" value="1"/>
</dbReference>
<reference evidence="1" key="1">
    <citation type="journal article" date="2025" name="Foods">
        <title>Unveiling the Microbial Signatures of Arabica Coffee Cherries: Insights into Ripeness Specific Diversity, Functional Traits, and Implications for Quality and Safety.</title>
        <authorList>
            <consortium name="RefSeq"/>
            <person name="Tenea G.N."/>
            <person name="Cifuentes V."/>
            <person name="Reyes P."/>
            <person name="Cevallos-Vallejos M."/>
        </authorList>
    </citation>
    <scope>NUCLEOTIDE SEQUENCE [LARGE SCALE GENOMIC DNA]</scope>
</reference>
<evidence type="ECO:0000313" key="1">
    <source>
        <dbReference type="Proteomes" id="UP001652660"/>
    </source>
</evidence>
<reference evidence="2" key="2">
    <citation type="submission" date="2025-08" db="UniProtKB">
        <authorList>
            <consortium name="RefSeq"/>
        </authorList>
    </citation>
    <scope>IDENTIFICATION</scope>
    <source>
        <tissue evidence="2">Leaves</tissue>
    </source>
</reference>
<dbReference type="Proteomes" id="UP001652660">
    <property type="component" value="Chromosome 6e"/>
</dbReference>